<evidence type="ECO:0000313" key="1">
    <source>
        <dbReference type="EMBL" id="KAF9519134.1"/>
    </source>
</evidence>
<protein>
    <submittedName>
        <fullName evidence="1">Uncharacterized protein</fullName>
    </submittedName>
</protein>
<dbReference type="EMBL" id="MU128919">
    <property type="protein sequence ID" value="KAF9519134.1"/>
    <property type="molecule type" value="Genomic_DNA"/>
</dbReference>
<gene>
    <name evidence="1" type="ORF">BS47DRAFT_1337346</name>
</gene>
<proteinExistence type="predicted"/>
<comment type="caution">
    <text evidence="1">The sequence shown here is derived from an EMBL/GenBank/DDBJ whole genome shotgun (WGS) entry which is preliminary data.</text>
</comment>
<organism evidence="1 2">
    <name type="scientific">Hydnum rufescens UP504</name>
    <dbReference type="NCBI Taxonomy" id="1448309"/>
    <lineage>
        <taxon>Eukaryota</taxon>
        <taxon>Fungi</taxon>
        <taxon>Dikarya</taxon>
        <taxon>Basidiomycota</taxon>
        <taxon>Agaricomycotina</taxon>
        <taxon>Agaricomycetes</taxon>
        <taxon>Cantharellales</taxon>
        <taxon>Hydnaceae</taxon>
        <taxon>Hydnum</taxon>
    </lineage>
</organism>
<sequence length="164" mass="18323">MNTSSTLSNPQMRLQSPVFIERRNSTTSTYACLSGVTTNFYTEYRVLRFLPHGVTGQVPLVFQQDTGLSTCCVPDSQVAFSLQLLESERLISTAASIMTSFLAVELEVEWHHLELVAAIQNWKVCTCFPSLSPPSNVLLRIPTRFARFFFAVLISTCPKTRGPL</sequence>
<evidence type="ECO:0000313" key="2">
    <source>
        <dbReference type="Proteomes" id="UP000886523"/>
    </source>
</evidence>
<dbReference type="Proteomes" id="UP000886523">
    <property type="component" value="Unassembled WGS sequence"/>
</dbReference>
<name>A0A9P6B7U7_9AGAM</name>
<keyword evidence="2" id="KW-1185">Reference proteome</keyword>
<accession>A0A9P6B7U7</accession>
<reference evidence="1" key="1">
    <citation type="journal article" date="2020" name="Nat. Commun.">
        <title>Large-scale genome sequencing of mycorrhizal fungi provides insights into the early evolution of symbiotic traits.</title>
        <authorList>
            <person name="Miyauchi S."/>
            <person name="Kiss E."/>
            <person name="Kuo A."/>
            <person name="Drula E."/>
            <person name="Kohler A."/>
            <person name="Sanchez-Garcia M."/>
            <person name="Morin E."/>
            <person name="Andreopoulos B."/>
            <person name="Barry K.W."/>
            <person name="Bonito G."/>
            <person name="Buee M."/>
            <person name="Carver A."/>
            <person name="Chen C."/>
            <person name="Cichocki N."/>
            <person name="Clum A."/>
            <person name="Culley D."/>
            <person name="Crous P.W."/>
            <person name="Fauchery L."/>
            <person name="Girlanda M."/>
            <person name="Hayes R.D."/>
            <person name="Keri Z."/>
            <person name="LaButti K."/>
            <person name="Lipzen A."/>
            <person name="Lombard V."/>
            <person name="Magnuson J."/>
            <person name="Maillard F."/>
            <person name="Murat C."/>
            <person name="Nolan M."/>
            <person name="Ohm R.A."/>
            <person name="Pangilinan J."/>
            <person name="Pereira M.F."/>
            <person name="Perotto S."/>
            <person name="Peter M."/>
            <person name="Pfister S."/>
            <person name="Riley R."/>
            <person name="Sitrit Y."/>
            <person name="Stielow J.B."/>
            <person name="Szollosi G."/>
            <person name="Zifcakova L."/>
            <person name="Stursova M."/>
            <person name="Spatafora J.W."/>
            <person name="Tedersoo L."/>
            <person name="Vaario L.M."/>
            <person name="Yamada A."/>
            <person name="Yan M."/>
            <person name="Wang P."/>
            <person name="Xu J."/>
            <person name="Bruns T."/>
            <person name="Baldrian P."/>
            <person name="Vilgalys R."/>
            <person name="Dunand C."/>
            <person name="Henrissat B."/>
            <person name="Grigoriev I.V."/>
            <person name="Hibbett D."/>
            <person name="Nagy L.G."/>
            <person name="Martin F.M."/>
        </authorList>
    </citation>
    <scope>NUCLEOTIDE SEQUENCE</scope>
    <source>
        <strain evidence="1">UP504</strain>
    </source>
</reference>
<dbReference type="AlphaFoldDB" id="A0A9P6B7U7"/>